<dbReference type="AlphaFoldDB" id="A0A936NEY1"/>
<feature type="region of interest" description="Disordered" evidence="1">
    <location>
        <begin position="548"/>
        <end position="615"/>
    </location>
</feature>
<dbReference type="PANTHER" id="PTHR42736:SF1">
    <property type="entry name" value="PROTEIN-GLUTAMINE GAMMA-GLUTAMYLTRANSFERASE"/>
    <property type="match status" value="1"/>
</dbReference>
<evidence type="ECO:0000259" key="3">
    <source>
        <dbReference type="SMART" id="SM00460"/>
    </source>
</evidence>
<feature type="region of interest" description="Disordered" evidence="1">
    <location>
        <begin position="1"/>
        <end position="25"/>
    </location>
</feature>
<dbReference type="InterPro" id="IPR021878">
    <property type="entry name" value="TgpA_N"/>
</dbReference>
<feature type="transmembrane region" description="Helical" evidence="2">
    <location>
        <begin position="167"/>
        <end position="184"/>
    </location>
</feature>
<feature type="transmembrane region" description="Helical" evidence="2">
    <location>
        <begin position="228"/>
        <end position="251"/>
    </location>
</feature>
<dbReference type="InterPro" id="IPR038765">
    <property type="entry name" value="Papain-like_cys_pep_sf"/>
</dbReference>
<accession>A0A936NEY1</accession>
<evidence type="ECO:0000313" key="4">
    <source>
        <dbReference type="EMBL" id="MBK9298133.1"/>
    </source>
</evidence>
<feature type="compositionally biased region" description="Basic residues" evidence="1">
    <location>
        <begin position="755"/>
        <end position="764"/>
    </location>
</feature>
<reference evidence="4 5" key="1">
    <citation type="submission" date="2020-10" db="EMBL/GenBank/DDBJ databases">
        <title>Connecting structure to function with the recovery of over 1000 high-quality activated sludge metagenome-assembled genomes encoding full-length rRNA genes using long-read sequencing.</title>
        <authorList>
            <person name="Singleton C.M."/>
            <person name="Petriglieri F."/>
            <person name="Kristensen J.M."/>
            <person name="Kirkegaard R.H."/>
            <person name="Michaelsen T.Y."/>
            <person name="Andersen M.H."/>
            <person name="Karst S.M."/>
            <person name="Dueholm M.S."/>
            <person name="Nielsen P.H."/>
            <person name="Albertsen M."/>
        </authorList>
    </citation>
    <scope>NUCLEOTIDE SEQUENCE [LARGE SCALE GENOMIC DNA]</scope>
    <source>
        <strain evidence="4">Lyne_18-Q3-R50-59_MAXAC.006</strain>
    </source>
</reference>
<gene>
    <name evidence="4" type="ORF">IPN02_15120</name>
</gene>
<feature type="compositionally biased region" description="Basic and acidic residues" evidence="1">
    <location>
        <begin position="714"/>
        <end position="728"/>
    </location>
</feature>
<dbReference type="InterPro" id="IPR052901">
    <property type="entry name" value="Bact_TGase-like"/>
</dbReference>
<dbReference type="InterPro" id="IPR002931">
    <property type="entry name" value="Transglutaminase-like"/>
</dbReference>
<evidence type="ECO:0000313" key="5">
    <source>
        <dbReference type="Proteomes" id="UP000727993"/>
    </source>
</evidence>
<dbReference type="EMBL" id="JADJZA010000008">
    <property type="protein sequence ID" value="MBK9298133.1"/>
    <property type="molecule type" value="Genomic_DNA"/>
</dbReference>
<proteinExistence type="predicted"/>
<evidence type="ECO:0000256" key="2">
    <source>
        <dbReference type="SAM" id="Phobius"/>
    </source>
</evidence>
<dbReference type="Gene3D" id="3.10.620.30">
    <property type="match status" value="1"/>
</dbReference>
<feature type="domain" description="Transglutaminase-like" evidence="3">
    <location>
        <begin position="477"/>
        <end position="548"/>
    </location>
</feature>
<organism evidence="4 5">
    <name type="scientific">Candidatus Neomicrothrix subdominans</name>
    <dbReference type="NCBI Taxonomy" id="2954438"/>
    <lineage>
        <taxon>Bacteria</taxon>
        <taxon>Bacillati</taxon>
        <taxon>Actinomycetota</taxon>
        <taxon>Acidimicrobiia</taxon>
        <taxon>Acidimicrobiales</taxon>
        <taxon>Microthrixaceae</taxon>
        <taxon>Candidatus Neomicrothrix</taxon>
    </lineage>
</organism>
<keyword evidence="2" id="KW-1133">Transmembrane helix</keyword>
<dbReference type="Pfam" id="PF11992">
    <property type="entry name" value="TgpA_N"/>
    <property type="match status" value="1"/>
</dbReference>
<sequence length="764" mass="81512">MSPSRSAAAPEAVGTARAENGERRPPGWWLPEVTLMMLTAATALSFSRLFSGWDWLPAVLLPALIVHASESIGRRLRLSVWIAPLLSAIAGLVAWANLTLPETVVAGLPTGETVSRFVELTGESFDSFRQLVAPAPAQPGFIAAASLVLVVVALYSDTAVHRGNVPVQAVTTHVGVFIFGATLARGPAQVFSAVVFTAALGAHLLAVRTVNNGRGRWRSGERSSGTWAAARLGAGVLVVAVLAGTLAHLAFTQDRTPVIDLTDLSSDRADRQVLSPLVSITDQLGPQSDDVMFTVETAEDRPSYWRLTALDTFESNVWSSTTAFEDVSGELPDVTTLPTRNQIDQTVAIDGLAGIWMPAASDPIEVASEIPVSFDEPSATLIIAEGDELPQGMTYAVRSAIPDVASPGKEVPGGDEIEAARALPEGLSPEVSEEAQRITGGAAGDVAKLQALQNDLRQGEYDTSADYRGSVDPTASFLRQRRGFCTQYASAFVLMARSIGLPSRMGVGFTPGNYDAANRTWTVTGRQAHAWPEVFLSEYGWVAFEPTPGRGNPVTEPVTGVPFEQDSGDGSPEPVAPATTAPPTTAPPTPDNTPADGTTPAQPEQQPLPMPETPTSTPWWLLGLFAAFALGAGAVAGRVAWVRNARQRRYRPEDPARVPAGAWTEVTDRLAMRRRDPRPSETAAEFARRMEGETGLATLRPLSELAAAGAFGDRAPEDTQAEEARRLADQASETVSSEWSRAERIRWSLGMAPRRSGRRRHSQG</sequence>
<feature type="region of interest" description="Disordered" evidence="1">
    <location>
        <begin position="709"/>
        <end position="764"/>
    </location>
</feature>
<evidence type="ECO:0000256" key="1">
    <source>
        <dbReference type="SAM" id="MobiDB-lite"/>
    </source>
</evidence>
<feature type="transmembrane region" description="Helical" evidence="2">
    <location>
        <begin position="80"/>
        <end position="98"/>
    </location>
</feature>
<comment type="caution">
    <text evidence="4">The sequence shown here is derived from an EMBL/GenBank/DDBJ whole genome shotgun (WGS) entry which is preliminary data.</text>
</comment>
<feature type="transmembrane region" description="Helical" evidence="2">
    <location>
        <begin position="619"/>
        <end position="641"/>
    </location>
</feature>
<dbReference type="SMART" id="SM00460">
    <property type="entry name" value="TGc"/>
    <property type="match status" value="1"/>
</dbReference>
<name>A0A936NEY1_9ACTN</name>
<dbReference type="Proteomes" id="UP000727993">
    <property type="component" value="Unassembled WGS sequence"/>
</dbReference>
<feature type="transmembrane region" description="Helical" evidence="2">
    <location>
        <begin position="190"/>
        <end position="207"/>
    </location>
</feature>
<dbReference type="Pfam" id="PF01841">
    <property type="entry name" value="Transglut_core"/>
    <property type="match status" value="1"/>
</dbReference>
<dbReference type="PANTHER" id="PTHR42736">
    <property type="entry name" value="PROTEIN-GLUTAMINE GAMMA-GLUTAMYLTRANSFERASE"/>
    <property type="match status" value="1"/>
</dbReference>
<dbReference type="SUPFAM" id="SSF54001">
    <property type="entry name" value="Cysteine proteinases"/>
    <property type="match status" value="1"/>
</dbReference>
<keyword evidence="2" id="KW-0472">Membrane</keyword>
<keyword evidence="2" id="KW-0812">Transmembrane</keyword>
<protein>
    <submittedName>
        <fullName evidence="4">Transglutaminase domain-containing protein</fullName>
    </submittedName>
</protein>
<feature type="compositionally biased region" description="Low complexity" evidence="1">
    <location>
        <begin position="592"/>
        <end position="601"/>
    </location>
</feature>
<feature type="transmembrane region" description="Helical" evidence="2">
    <location>
        <begin position="137"/>
        <end position="155"/>
    </location>
</feature>